<dbReference type="EMBL" id="FMMM01000048">
    <property type="protein sequence ID" value="SCQ20969.1"/>
    <property type="molecule type" value="Genomic_DNA"/>
</dbReference>
<sequence length="48" mass="5214">MEEIKFIIESQDVLKEEMASIFGGSADAPPVIHCNSNGIVNIPPTKEN</sequence>
<protein>
    <submittedName>
        <fullName evidence="1">Uncharacterized protein</fullName>
    </submittedName>
</protein>
<name>A0A1D3UJB6_TANFO</name>
<dbReference type="Proteomes" id="UP000182057">
    <property type="component" value="Unassembled WGS sequence"/>
</dbReference>
<evidence type="ECO:0000313" key="1">
    <source>
        <dbReference type="EMBL" id="SCQ20969.1"/>
    </source>
</evidence>
<dbReference type="AlphaFoldDB" id="A0A1D3UJB6"/>
<accession>A0A1D3UJB6</accession>
<reference evidence="1 2" key="1">
    <citation type="submission" date="2016-09" db="EMBL/GenBank/DDBJ databases">
        <authorList>
            <person name="Capua I."/>
            <person name="De Benedictis P."/>
            <person name="Joannis T."/>
            <person name="Lombin L.H."/>
            <person name="Cattoli G."/>
        </authorList>
    </citation>
    <scope>NUCLEOTIDE SEQUENCE [LARGE SCALE GENOMIC DNA]</scope>
    <source>
        <strain evidence="1 2">UB20</strain>
    </source>
</reference>
<evidence type="ECO:0000313" key="2">
    <source>
        <dbReference type="Proteomes" id="UP000182057"/>
    </source>
</evidence>
<organism evidence="1 2">
    <name type="scientific">Tannerella forsythia</name>
    <name type="common">Bacteroides forsythus</name>
    <dbReference type="NCBI Taxonomy" id="28112"/>
    <lineage>
        <taxon>Bacteria</taxon>
        <taxon>Pseudomonadati</taxon>
        <taxon>Bacteroidota</taxon>
        <taxon>Bacteroidia</taxon>
        <taxon>Bacteroidales</taxon>
        <taxon>Tannerellaceae</taxon>
        <taxon>Tannerella</taxon>
    </lineage>
</organism>
<gene>
    <name evidence="1" type="ORF">TFUB20_01209</name>
</gene>
<proteinExistence type="predicted"/>
<dbReference type="GeneID" id="43389716"/>
<dbReference type="RefSeq" id="WP_014224782.1">
    <property type="nucleotide sequence ID" value="NZ_CAJPTF010000049.1"/>
</dbReference>